<dbReference type="InterPro" id="IPR051685">
    <property type="entry name" value="Ycf3/AcsC/BcsC/TPR_MFPF"/>
</dbReference>
<dbReference type="SUPFAM" id="SSF48452">
    <property type="entry name" value="TPR-like"/>
    <property type="match status" value="1"/>
</dbReference>
<dbReference type="PROSITE" id="PS50005">
    <property type="entry name" value="TPR"/>
    <property type="match status" value="1"/>
</dbReference>
<evidence type="ECO:0000313" key="4">
    <source>
        <dbReference type="EMBL" id="ABV37606.1"/>
    </source>
</evidence>
<evidence type="ECO:0000256" key="2">
    <source>
        <dbReference type="ARBA" id="ARBA00022803"/>
    </source>
</evidence>
<dbReference type="AlphaFoldDB" id="A8FXN3"/>
<feature type="repeat" description="TPR" evidence="3">
    <location>
        <begin position="65"/>
        <end position="98"/>
    </location>
</feature>
<dbReference type="PANTHER" id="PTHR44943:SF8">
    <property type="entry name" value="TPR REPEAT-CONTAINING PROTEIN MJ0263"/>
    <property type="match status" value="1"/>
</dbReference>
<name>A8FXN3_SHESH</name>
<evidence type="ECO:0000256" key="3">
    <source>
        <dbReference type="PROSITE-ProRule" id="PRU00339"/>
    </source>
</evidence>
<dbReference type="Proteomes" id="UP000002015">
    <property type="component" value="Chromosome"/>
</dbReference>
<reference evidence="4 5" key="1">
    <citation type="submission" date="2007-08" db="EMBL/GenBank/DDBJ databases">
        <title>Complete sequence of Shewanella sediminis HAW-EB3.</title>
        <authorList>
            <consortium name="US DOE Joint Genome Institute"/>
            <person name="Copeland A."/>
            <person name="Lucas S."/>
            <person name="Lapidus A."/>
            <person name="Barry K."/>
            <person name="Glavina del Rio T."/>
            <person name="Dalin E."/>
            <person name="Tice H."/>
            <person name="Pitluck S."/>
            <person name="Chertkov O."/>
            <person name="Brettin T."/>
            <person name="Bruce D."/>
            <person name="Detter J.C."/>
            <person name="Han C."/>
            <person name="Schmutz J."/>
            <person name="Larimer F."/>
            <person name="Land M."/>
            <person name="Hauser L."/>
            <person name="Kyrpides N."/>
            <person name="Kim E."/>
            <person name="Zhao J.-S."/>
            <person name="Richardson P."/>
        </authorList>
    </citation>
    <scope>NUCLEOTIDE SEQUENCE [LARGE SCALE GENOMIC DNA]</scope>
    <source>
        <strain evidence="4 5">HAW-EB3</strain>
    </source>
</reference>
<sequence length="381" mass="44566">MQYKSLALSKLNKASINNKIMMYAKDTAAFIKSAISSRKVQLKHCFWLLSIMVCNLFLKIKIEHSSIVYIKGVSLLKLKRFDEAINYFERKAKEDPYKPLLMLGLARVKLCKREYNGCIKLCEQLFTRGVSLKALHICFWQASLSAKNYSEAARYAKKHIQSKGIGVFSSHHILEVARKLNKCKLWHECLKYCNFALSLRDFPDEILHLKGISLAQIGDFKQSEATYLQLIKRNLHYPPGHFGLARSYFRQERYLEAIKKCQYVFSHFSPPSDMYSIMAESLLNEEMYKEAEKFSNDYFENKGLMYNGRILQKCMLKVNLHEHHLLRVLWRIKIKLKDFEAAADIYMDLNRLSQRMSFLKFYGEESLLVPCFDNSITGIYT</sequence>
<keyword evidence="2 3" id="KW-0802">TPR repeat</keyword>
<evidence type="ECO:0000256" key="1">
    <source>
        <dbReference type="ARBA" id="ARBA00022737"/>
    </source>
</evidence>
<dbReference type="Gene3D" id="1.25.40.10">
    <property type="entry name" value="Tetratricopeptide repeat domain"/>
    <property type="match status" value="2"/>
</dbReference>
<protein>
    <submittedName>
        <fullName evidence="4">Uncharacterized protein</fullName>
    </submittedName>
</protein>
<organism evidence="4 5">
    <name type="scientific">Shewanella sediminis (strain HAW-EB3)</name>
    <dbReference type="NCBI Taxonomy" id="425104"/>
    <lineage>
        <taxon>Bacteria</taxon>
        <taxon>Pseudomonadati</taxon>
        <taxon>Pseudomonadota</taxon>
        <taxon>Gammaproteobacteria</taxon>
        <taxon>Alteromonadales</taxon>
        <taxon>Shewanellaceae</taxon>
        <taxon>Shewanella</taxon>
    </lineage>
</organism>
<dbReference type="RefSeq" id="WP_012143336.1">
    <property type="nucleotide sequence ID" value="NC_009831.1"/>
</dbReference>
<dbReference type="InterPro" id="IPR011990">
    <property type="entry name" value="TPR-like_helical_dom_sf"/>
</dbReference>
<proteinExistence type="predicted"/>
<dbReference type="PANTHER" id="PTHR44943">
    <property type="entry name" value="CELLULOSE SYNTHASE OPERON PROTEIN C"/>
    <property type="match status" value="1"/>
</dbReference>
<dbReference type="Pfam" id="PF13181">
    <property type="entry name" value="TPR_8"/>
    <property type="match status" value="1"/>
</dbReference>
<dbReference type="EMBL" id="CP000821">
    <property type="protein sequence ID" value="ABV37606.1"/>
    <property type="molecule type" value="Genomic_DNA"/>
</dbReference>
<dbReference type="SMART" id="SM00028">
    <property type="entry name" value="TPR"/>
    <property type="match status" value="3"/>
</dbReference>
<dbReference type="HOGENOM" id="CLU_725395_0_0_6"/>
<dbReference type="KEGG" id="sse:Ssed_3002"/>
<accession>A8FXN3</accession>
<dbReference type="InterPro" id="IPR019734">
    <property type="entry name" value="TPR_rpt"/>
</dbReference>
<dbReference type="STRING" id="425104.Ssed_3002"/>
<gene>
    <name evidence="4" type="ordered locus">Ssed_3002</name>
</gene>
<keyword evidence="5" id="KW-1185">Reference proteome</keyword>
<keyword evidence="1" id="KW-0677">Repeat</keyword>
<dbReference type="OrthoDB" id="334344at2"/>
<evidence type="ECO:0000313" key="5">
    <source>
        <dbReference type="Proteomes" id="UP000002015"/>
    </source>
</evidence>
<dbReference type="Pfam" id="PF13432">
    <property type="entry name" value="TPR_16"/>
    <property type="match status" value="1"/>
</dbReference>